<comment type="caution">
    <text evidence="1">The sequence shown here is derived from an EMBL/GenBank/DDBJ whole genome shotgun (WGS) entry which is preliminary data.</text>
</comment>
<organism evidence="1 2">
    <name type="scientific">Punica granatum</name>
    <name type="common">Pomegranate</name>
    <dbReference type="NCBI Taxonomy" id="22663"/>
    <lineage>
        <taxon>Eukaryota</taxon>
        <taxon>Viridiplantae</taxon>
        <taxon>Streptophyta</taxon>
        <taxon>Embryophyta</taxon>
        <taxon>Tracheophyta</taxon>
        <taxon>Spermatophyta</taxon>
        <taxon>Magnoliopsida</taxon>
        <taxon>eudicotyledons</taxon>
        <taxon>Gunneridae</taxon>
        <taxon>Pentapetalae</taxon>
        <taxon>rosids</taxon>
        <taxon>malvids</taxon>
        <taxon>Myrtales</taxon>
        <taxon>Lythraceae</taxon>
        <taxon>Punica</taxon>
    </lineage>
</organism>
<evidence type="ECO:0000313" key="2">
    <source>
        <dbReference type="Proteomes" id="UP000197138"/>
    </source>
</evidence>
<dbReference type="EMBL" id="MTKT01000550">
    <property type="protein sequence ID" value="OWM90280.1"/>
    <property type="molecule type" value="Genomic_DNA"/>
</dbReference>
<dbReference type="AlphaFoldDB" id="A0A218XZP6"/>
<name>A0A218XZP6_PUNGR</name>
<reference evidence="2" key="1">
    <citation type="journal article" date="2017" name="Plant J.">
        <title>The pomegranate (Punica granatum L.) genome and the genomics of punicalagin biosynthesis.</title>
        <authorList>
            <person name="Qin G."/>
            <person name="Xu C."/>
            <person name="Ming R."/>
            <person name="Tang H."/>
            <person name="Guyot R."/>
            <person name="Kramer E.M."/>
            <person name="Hu Y."/>
            <person name="Yi X."/>
            <person name="Qi Y."/>
            <person name="Xu X."/>
            <person name="Gao Z."/>
            <person name="Pan H."/>
            <person name="Jian J."/>
            <person name="Tian Y."/>
            <person name="Yue Z."/>
            <person name="Xu Y."/>
        </authorList>
    </citation>
    <scope>NUCLEOTIDE SEQUENCE [LARGE SCALE GENOMIC DNA]</scope>
    <source>
        <strain evidence="2">cv. Dabenzi</strain>
    </source>
</reference>
<gene>
    <name evidence="1" type="ORF">CDL15_Pgr005067</name>
</gene>
<evidence type="ECO:0000313" key="1">
    <source>
        <dbReference type="EMBL" id="OWM90280.1"/>
    </source>
</evidence>
<accession>A0A218XZP6</accession>
<sequence length="87" mass="9381">MSSLRRRCPLGFHAHRDEVASLVLCPWGGGVFDLSEAGFAARAIACCFARDALVYIACRGRVAASFNRGCPSVRCLDGRMMSEVVSV</sequence>
<protein>
    <submittedName>
        <fullName evidence="1">Uncharacterized protein</fullName>
    </submittedName>
</protein>
<proteinExistence type="predicted"/>
<dbReference type="Proteomes" id="UP000197138">
    <property type="component" value="Unassembled WGS sequence"/>
</dbReference>